<name>A0A2S3I498_9POAL</name>
<keyword evidence="3" id="KW-0813">Transport</keyword>
<dbReference type="Gramene" id="PAN36399">
    <property type="protein sequence ID" value="PAN36399"/>
    <property type="gene ID" value="PAHAL_6G278900"/>
</dbReference>
<evidence type="ECO:0000256" key="1">
    <source>
        <dbReference type="ARBA" id="ARBA00004163"/>
    </source>
</evidence>
<dbReference type="GO" id="GO:0005789">
    <property type="term" value="C:endoplasmic reticulum membrane"/>
    <property type="evidence" value="ECO:0007669"/>
    <property type="project" value="UniProtKB-SubCell"/>
</dbReference>
<evidence type="ECO:0000256" key="10">
    <source>
        <dbReference type="SAM" id="MobiDB-lite"/>
    </source>
</evidence>
<evidence type="ECO:0000256" key="5">
    <source>
        <dbReference type="ARBA" id="ARBA00022824"/>
    </source>
</evidence>
<keyword evidence="4" id="KW-0812">Transmembrane</keyword>
<dbReference type="Proteomes" id="UP000243499">
    <property type="component" value="Chromosome 6"/>
</dbReference>
<comment type="subcellular location">
    <subcellularLocation>
        <location evidence="1">Endoplasmic reticulum membrane</location>
        <topology evidence="1">Single-pass type IV membrane protein</topology>
    </subcellularLocation>
</comment>
<accession>A0A2S3I498</accession>
<evidence type="ECO:0000256" key="8">
    <source>
        <dbReference type="ARBA" id="ARBA00022989"/>
    </source>
</evidence>
<sequence length="190" mass="21828">MRLNKVEVNLRRLLEAAPRQHNQAKLVHYVTTARELLEQRPYLKGYQGFYLNNQLQGSSLYRRQMLIRMKMKRRPEEGGGASLQFPFWLVVSKAKISEYSEKIEALAARLAAPVPENKKPVVEGREEEISDEKAKAVSPISLSSGLQRRSAAHAEVRPSYQDRKEISEHLSNWMQKPRLTLRSTGSCKKI</sequence>
<keyword evidence="8" id="KW-1133">Transmembrane helix</keyword>
<evidence type="ECO:0000256" key="3">
    <source>
        <dbReference type="ARBA" id="ARBA00022448"/>
    </source>
</evidence>
<dbReference type="GO" id="GO:0005484">
    <property type="term" value="F:SNAP receptor activity"/>
    <property type="evidence" value="ECO:0007669"/>
    <property type="project" value="TreeGrafter"/>
</dbReference>
<feature type="region of interest" description="Disordered" evidence="10">
    <location>
        <begin position="121"/>
        <end position="142"/>
    </location>
</feature>
<dbReference type="AlphaFoldDB" id="A0A2S3I498"/>
<proteinExistence type="inferred from homology"/>
<evidence type="ECO:0000256" key="9">
    <source>
        <dbReference type="ARBA" id="ARBA00023136"/>
    </source>
</evidence>
<keyword evidence="5" id="KW-0256">Endoplasmic reticulum</keyword>
<keyword evidence="9" id="KW-0472">Membrane</keyword>
<dbReference type="EMBL" id="CM008051">
    <property type="protein sequence ID" value="PAN36399.1"/>
    <property type="molecule type" value="Genomic_DNA"/>
</dbReference>
<dbReference type="GO" id="GO:0031201">
    <property type="term" value="C:SNARE complex"/>
    <property type="evidence" value="ECO:0007669"/>
    <property type="project" value="TreeGrafter"/>
</dbReference>
<reference evidence="11" key="1">
    <citation type="submission" date="2018-04" db="EMBL/GenBank/DDBJ databases">
        <title>WGS assembly of Panicum hallii.</title>
        <authorList>
            <person name="Lovell J."/>
            <person name="Jenkins J."/>
            <person name="Lowry D."/>
            <person name="Mamidi S."/>
            <person name="Sreedasyam A."/>
            <person name="Weng X."/>
            <person name="Barry K."/>
            <person name="Bonette J."/>
            <person name="Campitelli B."/>
            <person name="Daum C."/>
            <person name="Gordon S."/>
            <person name="Gould B."/>
            <person name="Lipzen A."/>
            <person name="Macqueen A."/>
            <person name="Palacio-Mejia J."/>
            <person name="Plott C."/>
            <person name="Shakirov E."/>
            <person name="Shu S."/>
            <person name="Yoshinaga Y."/>
            <person name="Zane M."/>
            <person name="Rokhsar D."/>
            <person name="Grimwood J."/>
            <person name="Schmutz J."/>
            <person name="Juenger T."/>
        </authorList>
    </citation>
    <scope>NUCLEOTIDE SEQUENCE [LARGE SCALE GENOMIC DNA]</scope>
    <source>
        <strain evidence="11">FIL2</strain>
    </source>
</reference>
<evidence type="ECO:0000256" key="7">
    <source>
        <dbReference type="ARBA" id="ARBA00022927"/>
    </source>
</evidence>
<comment type="similarity">
    <text evidence="2">Belongs to the USE1 family.</text>
</comment>
<dbReference type="PANTHER" id="PTHR13050">
    <property type="entry name" value="USE1-LIKE PROTEIN"/>
    <property type="match status" value="1"/>
</dbReference>
<dbReference type="GO" id="GO:0015031">
    <property type="term" value="P:protein transport"/>
    <property type="evidence" value="ECO:0007669"/>
    <property type="project" value="UniProtKB-KW"/>
</dbReference>
<evidence type="ECO:0000256" key="2">
    <source>
        <dbReference type="ARBA" id="ARBA00007891"/>
    </source>
</evidence>
<gene>
    <name evidence="11" type="ORF">PAHAL_6G278900</name>
</gene>
<keyword evidence="7" id="KW-0653">Protein transport</keyword>
<evidence type="ECO:0000256" key="6">
    <source>
        <dbReference type="ARBA" id="ARBA00022892"/>
    </source>
</evidence>
<dbReference type="GO" id="GO:0006890">
    <property type="term" value="P:retrograde vesicle-mediated transport, Golgi to endoplasmic reticulum"/>
    <property type="evidence" value="ECO:0007669"/>
    <property type="project" value="TreeGrafter"/>
</dbReference>
<dbReference type="PANTHER" id="PTHR13050:SF7">
    <property type="entry name" value="VESICLE TRANSPORT PROTEIN USE1"/>
    <property type="match status" value="1"/>
</dbReference>
<organism evidence="11">
    <name type="scientific">Panicum hallii</name>
    <dbReference type="NCBI Taxonomy" id="206008"/>
    <lineage>
        <taxon>Eukaryota</taxon>
        <taxon>Viridiplantae</taxon>
        <taxon>Streptophyta</taxon>
        <taxon>Embryophyta</taxon>
        <taxon>Tracheophyta</taxon>
        <taxon>Spermatophyta</taxon>
        <taxon>Magnoliopsida</taxon>
        <taxon>Liliopsida</taxon>
        <taxon>Poales</taxon>
        <taxon>Poaceae</taxon>
        <taxon>PACMAD clade</taxon>
        <taxon>Panicoideae</taxon>
        <taxon>Panicodae</taxon>
        <taxon>Paniceae</taxon>
        <taxon>Panicinae</taxon>
        <taxon>Panicum</taxon>
        <taxon>Panicum sect. Panicum</taxon>
    </lineage>
</organism>
<evidence type="ECO:0000313" key="11">
    <source>
        <dbReference type="EMBL" id="PAN36399.1"/>
    </source>
</evidence>
<dbReference type="InterPro" id="IPR019150">
    <property type="entry name" value="Vesicle_transport_protein_Use1"/>
</dbReference>
<evidence type="ECO:0000256" key="4">
    <source>
        <dbReference type="ARBA" id="ARBA00022692"/>
    </source>
</evidence>
<protein>
    <submittedName>
        <fullName evidence="11">Uncharacterized protein</fullName>
    </submittedName>
</protein>
<keyword evidence="6" id="KW-0931">ER-Golgi transport</keyword>